<accession>A0AAD7U8T2</accession>
<dbReference type="SUPFAM" id="SSF52540">
    <property type="entry name" value="P-loop containing nucleoside triphosphate hydrolases"/>
    <property type="match status" value="1"/>
</dbReference>
<evidence type="ECO:0000313" key="1">
    <source>
        <dbReference type="EMBL" id="KAJ8600377.1"/>
    </source>
</evidence>
<proteinExistence type="predicted"/>
<reference evidence="1" key="1">
    <citation type="submission" date="2023-01" db="EMBL/GenBank/DDBJ databases">
        <title>Metagenome sequencing of chrysophaentin producing Chrysophaeum taylorii.</title>
        <authorList>
            <person name="Davison J."/>
            <person name="Bewley C."/>
        </authorList>
    </citation>
    <scope>NUCLEOTIDE SEQUENCE</scope>
    <source>
        <strain evidence="1">NIES-1699</strain>
    </source>
</reference>
<organism evidence="1 2">
    <name type="scientific">Chrysophaeum taylorii</name>
    <dbReference type="NCBI Taxonomy" id="2483200"/>
    <lineage>
        <taxon>Eukaryota</taxon>
        <taxon>Sar</taxon>
        <taxon>Stramenopiles</taxon>
        <taxon>Ochrophyta</taxon>
        <taxon>Pelagophyceae</taxon>
        <taxon>Pelagomonadales</taxon>
        <taxon>Pelagomonadaceae</taxon>
        <taxon>Chrysophaeum</taxon>
    </lineage>
</organism>
<dbReference type="Proteomes" id="UP001230188">
    <property type="component" value="Unassembled WGS sequence"/>
</dbReference>
<name>A0AAD7U8T2_9STRA</name>
<dbReference type="EMBL" id="JAQMWT010000524">
    <property type="protein sequence ID" value="KAJ8600377.1"/>
    <property type="molecule type" value="Genomic_DNA"/>
</dbReference>
<gene>
    <name evidence="1" type="ORF">CTAYLR_000721</name>
</gene>
<evidence type="ECO:0008006" key="3">
    <source>
        <dbReference type="Google" id="ProtNLM"/>
    </source>
</evidence>
<sequence length="178" mass="19584">MRGLFLYGPPGAGKSTLGKYLAATHGFRFEDGDAWLPADMVASLARGEGFSPEQRDRFAQVIIERVGEALEEDPRPLVVAQALLKVRHRESIKKAHPSLLFVRVEADADELSRRLGRGDNLVDDNLGAAMRAQLEITSDDPVVEYAAQGPPVTAQLDSILRHYHLGVSTRAREESIIK</sequence>
<protein>
    <recommendedName>
        <fullName evidence="3">Shikimate kinase</fullName>
    </recommendedName>
</protein>
<dbReference type="Gene3D" id="3.40.50.300">
    <property type="entry name" value="P-loop containing nucleotide triphosphate hydrolases"/>
    <property type="match status" value="1"/>
</dbReference>
<comment type="caution">
    <text evidence="1">The sequence shown here is derived from an EMBL/GenBank/DDBJ whole genome shotgun (WGS) entry which is preliminary data.</text>
</comment>
<keyword evidence="2" id="KW-1185">Reference proteome</keyword>
<dbReference type="InterPro" id="IPR027417">
    <property type="entry name" value="P-loop_NTPase"/>
</dbReference>
<dbReference type="AlphaFoldDB" id="A0AAD7U8T2"/>
<evidence type="ECO:0000313" key="2">
    <source>
        <dbReference type="Proteomes" id="UP001230188"/>
    </source>
</evidence>
<dbReference type="Pfam" id="PF13238">
    <property type="entry name" value="AAA_18"/>
    <property type="match status" value="1"/>
</dbReference>